<dbReference type="RefSeq" id="WP_070992834.1">
    <property type="nucleotide sequence ID" value="NZ_CBCSHD010000009.1"/>
</dbReference>
<keyword evidence="2" id="KW-1185">Reference proteome</keyword>
<protein>
    <submittedName>
        <fullName evidence="1">Uncharacterized protein</fullName>
    </submittedName>
</protein>
<dbReference type="AlphaFoldDB" id="A0A1S1N807"/>
<proteinExistence type="predicted"/>
<comment type="caution">
    <text evidence="1">The sequence shown here is derived from an EMBL/GenBank/DDBJ whole genome shotgun (WGS) entry which is preliminary data.</text>
</comment>
<dbReference type="EMBL" id="MNAN01000034">
    <property type="protein sequence ID" value="OHU94394.1"/>
    <property type="molecule type" value="Genomic_DNA"/>
</dbReference>
<accession>A0A1S1N807</accession>
<sequence>MKRTRKRQPNKRDDSRHRTFIIAALDELKAHPSKLTIIKQNCQHYKQQAHLKRSLLIAIERFEWVFEVDDDVDRIIEQILAEDYIGNRIRRYPLLFKGVVND</sequence>
<organism evidence="1 2">
    <name type="scientific">Pseudoalteromonas byunsanensis</name>
    <dbReference type="NCBI Taxonomy" id="327939"/>
    <lineage>
        <taxon>Bacteria</taxon>
        <taxon>Pseudomonadati</taxon>
        <taxon>Pseudomonadota</taxon>
        <taxon>Gammaproteobacteria</taxon>
        <taxon>Alteromonadales</taxon>
        <taxon>Pseudoalteromonadaceae</taxon>
        <taxon>Pseudoalteromonas</taxon>
    </lineage>
</organism>
<dbReference type="Proteomes" id="UP000180253">
    <property type="component" value="Unassembled WGS sequence"/>
</dbReference>
<evidence type="ECO:0000313" key="2">
    <source>
        <dbReference type="Proteomes" id="UP000180253"/>
    </source>
</evidence>
<reference evidence="1 2" key="1">
    <citation type="submission" date="2016-10" db="EMBL/GenBank/DDBJ databases">
        <title>Pseudoalteromonas amylolytica sp. nov., isolated from the surface seawater.</title>
        <authorList>
            <person name="Wu Y.-H."/>
            <person name="Cheng H."/>
            <person name="Jin X.-B."/>
            <person name="Wang C.-S."/>
            <person name="Xu X.-W."/>
        </authorList>
    </citation>
    <scope>NUCLEOTIDE SEQUENCE [LARGE SCALE GENOMIC DNA]</scope>
    <source>
        <strain evidence="1 2">JCM 12483</strain>
    </source>
</reference>
<evidence type="ECO:0000313" key="1">
    <source>
        <dbReference type="EMBL" id="OHU94394.1"/>
    </source>
</evidence>
<dbReference type="OrthoDB" id="6402191at2"/>
<name>A0A1S1N807_9GAMM</name>
<gene>
    <name evidence="1" type="ORF">BIW53_15060</name>
</gene>
<dbReference type="STRING" id="327939.BIW53_15060"/>